<evidence type="ECO:0000256" key="1">
    <source>
        <dbReference type="SAM" id="Phobius"/>
    </source>
</evidence>
<sequence length="147" mass="16067">MALALYVGAAWLAAGVAFIACTNRPRQETAFLLLFFESINTHVYSFFDDLFHWFATSREPVLFTCFLLYRSAIAPALLTGAAIAFRGPRAWFGILAGTAVFALLDVLNASFKTVSLHEWNAAYAAAYFGLLLCAGVAALAGFRRLRS</sequence>
<accession>A0A3G3K035</accession>
<reference evidence="2 3" key="1">
    <citation type="submission" date="2018-10" db="EMBL/GenBank/DDBJ databases">
        <title>Genome Sequence of Cohnella sp.</title>
        <authorList>
            <person name="Srinivasan S."/>
            <person name="Kim M.K."/>
        </authorList>
    </citation>
    <scope>NUCLEOTIDE SEQUENCE [LARGE SCALE GENOMIC DNA]</scope>
    <source>
        <strain evidence="2 3">18JY8-7</strain>
    </source>
</reference>
<dbReference type="KEGG" id="coh:EAV92_13435"/>
<keyword evidence="1" id="KW-0812">Transmembrane</keyword>
<proteinExistence type="predicted"/>
<keyword evidence="1" id="KW-0472">Membrane</keyword>
<protein>
    <submittedName>
        <fullName evidence="2">Uncharacterized protein</fullName>
    </submittedName>
</protein>
<dbReference type="AlphaFoldDB" id="A0A3G3K035"/>
<feature type="transmembrane region" description="Helical" evidence="1">
    <location>
        <begin position="61"/>
        <end position="83"/>
    </location>
</feature>
<dbReference type="RefSeq" id="WP_123041574.1">
    <property type="nucleotide sequence ID" value="NZ_CP033433.1"/>
</dbReference>
<feature type="transmembrane region" description="Helical" evidence="1">
    <location>
        <begin position="121"/>
        <end position="142"/>
    </location>
</feature>
<name>A0A3G3K035_9BACL</name>
<feature type="transmembrane region" description="Helical" evidence="1">
    <location>
        <begin position="90"/>
        <end position="109"/>
    </location>
</feature>
<evidence type="ECO:0000313" key="3">
    <source>
        <dbReference type="Proteomes" id="UP000269097"/>
    </source>
</evidence>
<keyword evidence="3" id="KW-1185">Reference proteome</keyword>
<evidence type="ECO:0000313" key="2">
    <source>
        <dbReference type="EMBL" id="AYQ73491.1"/>
    </source>
</evidence>
<dbReference type="Proteomes" id="UP000269097">
    <property type="component" value="Chromosome"/>
</dbReference>
<keyword evidence="1" id="KW-1133">Transmembrane helix</keyword>
<dbReference type="EMBL" id="CP033433">
    <property type="protein sequence ID" value="AYQ73491.1"/>
    <property type="molecule type" value="Genomic_DNA"/>
</dbReference>
<gene>
    <name evidence="2" type="ORF">EAV92_13435</name>
</gene>
<organism evidence="2 3">
    <name type="scientific">Cohnella candidum</name>
    <dbReference type="NCBI Taxonomy" id="2674991"/>
    <lineage>
        <taxon>Bacteria</taxon>
        <taxon>Bacillati</taxon>
        <taxon>Bacillota</taxon>
        <taxon>Bacilli</taxon>
        <taxon>Bacillales</taxon>
        <taxon>Paenibacillaceae</taxon>
        <taxon>Cohnella</taxon>
    </lineage>
</organism>